<accession>A0A2S0SIX2</accession>
<dbReference type="Gene3D" id="3.30.730.10">
    <property type="entry name" value="AP2/ERF domain"/>
    <property type="match status" value="1"/>
</dbReference>
<comment type="subcellular location">
    <subcellularLocation>
        <location evidence="1">Nucleus</location>
    </subcellularLocation>
</comment>
<reference evidence="8" key="2">
    <citation type="submission" date="2017-06" db="EMBL/GenBank/DDBJ databases">
        <authorList>
            <person name="Kim H.J."/>
            <person name="Triplett B.A."/>
        </authorList>
    </citation>
    <scope>NUCLEOTIDE SEQUENCE</scope>
</reference>
<organism evidence="8">
    <name type="scientific">Tamarix hispida</name>
    <dbReference type="NCBI Taxonomy" id="189793"/>
    <lineage>
        <taxon>Eukaryota</taxon>
        <taxon>Viridiplantae</taxon>
        <taxon>Streptophyta</taxon>
        <taxon>Embryophyta</taxon>
        <taxon>Tracheophyta</taxon>
        <taxon>Spermatophyta</taxon>
        <taxon>Magnoliopsida</taxon>
        <taxon>eudicotyledons</taxon>
        <taxon>Gunneridae</taxon>
        <taxon>Pentapetalae</taxon>
        <taxon>Caryophyllales</taxon>
        <taxon>Tamaricaceae</taxon>
        <taxon>Tamarix</taxon>
    </lineage>
</organism>
<dbReference type="SUPFAM" id="SSF54171">
    <property type="entry name" value="DNA-binding domain"/>
    <property type="match status" value="1"/>
</dbReference>
<reference evidence="8" key="1">
    <citation type="journal article" date="2017" name="Plant Sci.">
        <title>An ERF transcription factor from Tamarix hispida, ThCRF1, can adjust osmotic potential and reactive oxygen species scavenging capability to improve salt tolerance.</title>
        <authorList>
            <person name="Qin L."/>
            <person name="Wang L."/>
            <person name="Guo Y."/>
            <person name="Li Y."/>
            <person name="Umut H."/>
            <person name="Wang Y."/>
        </authorList>
    </citation>
    <scope>NUCLEOTIDE SEQUENCE</scope>
</reference>
<dbReference type="Pfam" id="PF00847">
    <property type="entry name" value="AP2"/>
    <property type="match status" value="1"/>
</dbReference>
<evidence type="ECO:0000256" key="6">
    <source>
        <dbReference type="SAM" id="MobiDB-lite"/>
    </source>
</evidence>
<evidence type="ECO:0000256" key="2">
    <source>
        <dbReference type="ARBA" id="ARBA00023015"/>
    </source>
</evidence>
<feature type="compositionally biased region" description="Basic and acidic residues" evidence="6">
    <location>
        <begin position="81"/>
        <end position="93"/>
    </location>
</feature>
<sequence>MNRSSRNFPFKYTEHKRVTTRLVRKLVARSVRVVRILSTDTDATDSDSDDDRPRVRCHVNEIRLRVCSTGRGARAAGVDEDGGRNIDHRKQTGESDGNLKVIVSNGPPVDNQGIQKYRGVRLRPWGKWAAEIRDPYAKSRIWLGTFNTAEEAALCYDKAAIALRGKDARTNFQKPPQANNDVLVVPPPRIPPPSPGPTPTPQPRQKVDNAAVNCGYDSSRESYGDCSPTSVLRFKTHDELKLRRQQRQGGKQSFRRPHNNQSVNSKGDRLPAADMQLVMGSTSSISSLLWNDYDYLDPMELCDFFFSEAPGPVFSDDDVVSDVKIRAEPPGPILSDDNNVVSVVNIRNRDDFSDSGNLGPASSTSIPDVDDYLILEEPI</sequence>
<evidence type="ECO:0000313" key="8">
    <source>
        <dbReference type="EMBL" id="AWB09326.1"/>
    </source>
</evidence>
<evidence type="ECO:0000259" key="7">
    <source>
        <dbReference type="PROSITE" id="PS51032"/>
    </source>
</evidence>
<evidence type="ECO:0000256" key="5">
    <source>
        <dbReference type="ARBA" id="ARBA00023242"/>
    </source>
</evidence>
<evidence type="ECO:0000256" key="4">
    <source>
        <dbReference type="ARBA" id="ARBA00023163"/>
    </source>
</evidence>
<dbReference type="PROSITE" id="PS51032">
    <property type="entry name" value="AP2_ERF"/>
    <property type="match status" value="1"/>
</dbReference>
<protein>
    <submittedName>
        <fullName evidence="8">Cytokinin response factor 1</fullName>
    </submittedName>
</protein>
<feature type="region of interest" description="Disordered" evidence="6">
    <location>
        <begin position="74"/>
        <end position="99"/>
    </location>
</feature>
<feature type="region of interest" description="Disordered" evidence="6">
    <location>
        <begin position="237"/>
        <end position="270"/>
    </location>
</feature>
<dbReference type="GO" id="GO:0005634">
    <property type="term" value="C:nucleus"/>
    <property type="evidence" value="ECO:0007669"/>
    <property type="project" value="UniProtKB-SubCell"/>
</dbReference>
<dbReference type="PANTHER" id="PTHR31194:SF140">
    <property type="entry name" value="ETHYLENE-RESPONSIVE TRANSCRIPTION FACTOR CRF2"/>
    <property type="match status" value="1"/>
</dbReference>
<dbReference type="EMBL" id="MF377537">
    <property type="protein sequence ID" value="AWB09326.1"/>
    <property type="molecule type" value="mRNA"/>
</dbReference>
<dbReference type="InterPro" id="IPR036955">
    <property type="entry name" value="AP2/ERF_dom_sf"/>
</dbReference>
<evidence type="ECO:0000256" key="1">
    <source>
        <dbReference type="ARBA" id="ARBA00004123"/>
    </source>
</evidence>
<dbReference type="GO" id="GO:0003700">
    <property type="term" value="F:DNA-binding transcription factor activity"/>
    <property type="evidence" value="ECO:0007669"/>
    <property type="project" value="InterPro"/>
</dbReference>
<dbReference type="GO" id="GO:0003677">
    <property type="term" value="F:DNA binding"/>
    <property type="evidence" value="ECO:0007669"/>
    <property type="project" value="UniProtKB-KW"/>
</dbReference>
<dbReference type="InterPro" id="IPR001471">
    <property type="entry name" value="AP2/ERF_dom"/>
</dbReference>
<dbReference type="CDD" id="cd00018">
    <property type="entry name" value="AP2"/>
    <property type="match status" value="1"/>
</dbReference>
<feature type="region of interest" description="Disordered" evidence="6">
    <location>
        <begin position="170"/>
        <end position="207"/>
    </location>
</feature>
<name>A0A2S0SIX2_9CARY</name>
<keyword evidence="5" id="KW-0539">Nucleus</keyword>
<dbReference type="SMART" id="SM00380">
    <property type="entry name" value="AP2"/>
    <property type="match status" value="1"/>
</dbReference>
<dbReference type="FunFam" id="3.30.730.10:FF:000001">
    <property type="entry name" value="Ethylene-responsive transcription factor 2"/>
    <property type="match status" value="1"/>
</dbReference>
<keyword evidence="2" id="KW-0805">Transcription regulation</keyword>
<gene>
    <name evidence="8" type="primary">CRF1</name>
</gene>
<dbReference type="PANTHER" id="PTHR31194">
    <property type="entry name" value="SHN SHINE , DNA BINDING / TRANSCRIPTION FACTOR"/>
    <property type="match status" value="1"/>
</dbReference>
<dbReference type="InterPro" id="IPR016177">
    <property type="entry name" value="DNA-bd_dom_sf"/>
</dbReference>
<proteinExistence type="evidence at transcript level"/>
<keyword evidence="4" id="KW-0804">Transcription</keyword>
<dbReference type="AlphaFoldDB" id="A0A2S0SIX2"/>
<dbReference type="InterPro" id="IPR050913">
    <property type="entry name" value="AP2/ERF_ERF"/>
</dbReference>
<dbReference type="PRINTS" id="PR00367">
    <property type="entry name" value="ETHRSPELEMNT"/>
</dbReference>
<dbReference type="SMR" id="A0A2S0SIX2"/>
<feature type="compositionally biased region" description="Pro residues" evidence="6">
    <location>
        <begin position="185"/>
        <end position="202"/>
    </location>
</feature>
<keyword evidence="3" id="KW-0238">DNA-binding</keyword>
<feature type="domain" description="AP2/ERF" evidence="7">
    <location>
        <begin position="116"/>
        <end position="173"/>
    </location>
</feature>
<evidence type="ECO:0000256" key="3">
    <source>
        <dbReference type="ARBA" id="ARBA00023125"/>
    </source>
</evidence>
<feature type="compositionally biased region" description="Polar residues" evidence="6">
    <location>
        <begin position="170"/>
        <end position="180"/>
    </location>
</feature>